<dbReference type="InterPro" id="IPR036661">
    <property type="entry name" value="Luciferase-like_sf"/>
</dbReference>
<gene>
    <name evidence="9" type="ORF">DA73_0237800</name>
    <name evidence="8" type="ORF">DA73_0400032250</name>
</gene>
<proteinExistence type="inferred from homology"/>
<dbReference type="SUPFAM" id="SSF51679">
    <property type="entry name" value="Bacterial luciferase-like"/>
    <property type="match status" value="1"/>
</dbReference>
<keyword evidence="10" id="KW-1185">Reference proteome</keyword>
<dbReference type="GO" id="GO:0004497">
    <property type="term" value="F:monooxygenase activity"/>
    <property type="evidence" value="ECO:0007669"/>
    <property type="project" value="UniProtKB-KW"/>
</dbReference>
<dbReference type="Gene3D" id="3.20.20.30">
    <property type="entry name" value="Luciferase-like domain"/>
    <property type="match status" value="1"/>
</dbReference>
<comment type="similarity">
    <text evidence="5">Belongs to the NtaA/SnaA/DszA monooxygenase family.</text>
</comment>
<keyword evidence="3" id="KW-0560">Oxidoreductase</keyword>
<evidence type="ECO:0000259" key="7">
    <source>
        <dbReference type="Pfam" id="PF00296"/>
    </source>
</evidence>
<dbReference type="CDD" id="cd01095">
    <property type="entry name" value="Nitrilotriacetate_monoxgenase"/>
    <property type="match status" value="1"/>
</dbReference>
<feature type="binding site" evidence="6">
    <location>
        <position position="100"/>
    </location>
    <ligand>
        <name>FMN</name>
        <dbReference type="ChEBI" id="CHEBI:58210"/>
    </ligand>
</feature>
<evidence type="ECO:0000256" key="3">
    <source>
        <dbReference type="ARBA" id="ARBA00023002"/>
    </source>
</evidence>
<feature type="binding site" evidence="6">
    <location>
        <position position="58"/>
    </location>
    <ligand>
        <name>FMN</name>
        <dbReference type="ChEBI" id="CHEBI:58210"/>
    </ligand>
</feature>
<dbReference type="InterPro" id="IPR051260">
    <property type="entry name" value="Diverse_substr_monoxygenases"/>
</dbReference>
<dbReference type="GO" id="GO:0016705">
    <property type="term" value="F:oxidoreductase activity, acting on paired donors, with incorporation or reduction of molecular oxygen"/>
    <property type="evidence" value="ECO:0007669"/>
    <property type="project" value="InterPro"/>
</dbReference>
<keyword evidence="4 9" id="KW-0503">Monooxygenase</keyword>
<evidence type="ECO:0000256" key="4">
    <source>
        <dbReference type="ARBA" id="ARBA00023033"/>
    </source>
</evidence>
<feature type="binding site" evidence="6">
    <location>
        <position position="150"/>
    </location>
    <ligand>
        <name>FMN</name>
        <dbReference type="ChEBI" id="CHEBI:58210"/>
    </ligand>
</feature>
<dbReference type="EMBL" id="JHEG04000001">
    <property type="protein sequence ID" value="KAF3889626.1"/>
    <property type="molecule type" value="Genomic_DNA"/>
</dbReference>
<evidence type="ECO:0000256" key="2">
    <source>
        <dbReference type="ARBA" id="ARBA00022643"/>
    </source>
</evidence>
<dbReference type="STRING" id="1479485.DA73_0237800"/>
<protein>
    <submittedName>
        <fullName evidence="8">LLM class flavin-dependent oxidoreductase</fullName>
    </submittedName>
    <submittedName>
        <fullName evidence="9">Monooxygenase</fullName>
    </submittedName>
</protein>
<feature type="binding site" evidence="6">
    <location>
        <position position="154"/>
    </location>
    <ligand>
        <name>FMN</name>
        <dbReference type="ChEBI" id="CHEBI:58210"/>
    </ligand>
</feature>
<dbReference type="PIRSF" id="PIRSF000337">
    <property type="entry name" value="NTA_MOA"/>
    <property type="match status" value="1"/>
</dbReference>
<dbReference type="NCBIfam" id="TIGR03860">
    <property type="entry name" value="FMN_nitrolo"/>
    <property type="match status" value="1"/>
</dbReference>
<keyword evidence="2 6" id="KW-0288">FMN</keyword>
<dbReference type="RefSeq" id="WP_038079927.1">
    <property type="nucleotide sequence ID" value="NZ_JHEG04000001.1"/>
</dbReference>
<evidence type="ECO:0000313" key="8">
    <source>
        <dbReference type="EMBL" id="KAF3889626.1"/>
    </source>
</evidence>
<evidence type="ECO:0000313" key="10">
    <source>
        <dbReference type="Proteomes" id="UP000029738"/>
    </source>
</evidence>
<dbReference type="Pfam" id="PF00296">
    <property type="entry name" value="Bac_luciferase"/>
    <property type="match status" value="1"/>
</dbReference>
<dbReference type="Proteomes" id="UP000029738">
    <property type="component" value="Unassembled WGS sequence"/>
</dbReference>
<evidence type="ECO:0000256" key="1">
    <source>
        <dbReference type="ARBA" id="ARBA00022630"/>
    </source>
</evidence>
<keyword evidence="1 6" id="KW-0285">Flavoprotein</keyword>
<name>A0A0C1QNA4_9CYAN</name>
<dbReference type="AlphaFoldDB" id="A0A0C1QNA4"/>
<evidence type="ECO:0000313" key="9">
    <source>
        <dbReference type="EMBL" id="KIE06974.1"/>
    </source>
</evidence>
<dbReference type="EMBL" id="JHEG02000059">
    <property type="protein sequence ID" value="KIE06974.1"/>
    <property type="molecule type" value="Genomic_DNA"/>
</dbReference>
<dbReference type="InterPro" id="IPR011251">
    <property type="entry name" value="Luciferase-like_dom"/>
</dbReference>
<dbReference type="PANTHER" id="PTHR30011">
    <property type="entry name" value="ALKANESULFONATE MONOOXYGENASE-RELATED"/>
    <property type="match status" value="1"/>
</dbReference>
<dbReference type="OrthoDB" id="3265338at2"/>
<accession>A0A0C1QNA4</accession>
<feature type="binding site" evidence="6">
    <location>
        <position position="225"/>
    </location>
    <ligand>
        <name>FMN</name>
        <dbReference type="ChEBI" id="CHEBI:58210"/>
    </ligand>
</feature>
<feature type="domain" description="Luciferase-like" evidence="7">
    <location>
        <begin position="25"/>
        <end position="383"/>
    </location>
</feature>
<reference evidence="8" key="2">
    <citation type="submission" date="2019-11" db="EMBL/GenBank/DDBJ databases">
        <title>Improved Assembly of Tolypothrix boutellei genome.</title>
        <authorList>
            <person name="Sarangi A.N."/>
            <person name="Mukherjee M."/>
            <person name="Ghosh S."/>
            <person name="Singh D."/>
            <person name="Das A."/>
            <person name="Kant S."/>
            <person name="Prusty A."/>
            <person name="Tripathy S."/>
        </authorList>
    </citation>
    <scope>NUCLEOTIDE SEQUENCE</scope>
    <source>
        <strain evidence="8">VB521301</strain>
    </source>
</reference>
<dbReference type="PANTHER" id="PTHR30011:SF16">
    <property type="entry name" value="C2H2 FINGER DOMAIN TRANSCRIPTION FACTOR (EUROFUNG)-RELATED"/>
    <property type="match status" value="1"/>
</dbReference>
<sequence>MSGKKQLKLGAFMRPVSIHTGAWRYPGALPDANFNFPALKRFIQKLEQGKFDAFFMADHLAVLNMPLNALKRSHTVTSFEPFTLLSALASVTEHIGLIATASTTYDQPYHIARRFASLDHISGGRAGWNIVTTANPDAALNFGLKEEVEHDERYARAREFYDVVTGLWDSFADDAFIRDVGSGIYFDPSKIHVLGHQGKYLSVRGPLNIARPVQGWPVIVQAGASEAGRQLAAETAEIVFASASSLEAGKVFFADIKSRARAIGRDPETIKILPGALVIVGETVEAARAKRTHLDSLVHYDSGIASLNSALGYDVSGFDPDGPLPIIPQTNAGKSARERVIALSQRENLTIRQLAQRIGSYGGLAFVGTPQTIADEMEQWLTEEGSDGFNIMFPFVPEGLNDFVDRVVPELQRRGIFRQDYEGKTLRENLGLARPANRFFETATASVT</sequence>
<organism evidence="9">
    <name type="scientific">Tolypothrix bouteillei VB521301</name>
    <dbReference type="NCBI Taxonomy" id="1479485"/>
    <lineage>
        <taxon>Bacteria</taxon>
        <taxon>Bacillati</taxon>
        <taxon>Cyanobacteriota</taxon>
        <taxon>Cyanophyceae</taxon>
        <taxon>Nostocales</taxon>
        <taxon>Tolypothrichaceae</taxon>
        <taxon>Tolypothrix</taxon>
    </lineage>
</organism>
<evidence type="ECO:0000256" key="5">
    <source>
        <dbReference type="ARBA" id="ARBA00033748"/>
    </source>
</evidence>
<reference evidence="9" key="1">
    <citation type="journal article" date="2015" name="Genome Announc.">
        <title>Draft Genome Sequence of Tolypothrix boutellei Strain VB521301.</title>
        <authorList>
            <person name="Chandrababunaidu M.M."/>
            <person name="Singh D."/>
            <person name="Sen D."/>
            <person name="Bhan S."/>
            <person name="Das S."/>
            <person name="Gupta A."/>
            <person name="Adhikary S.P."/>
            <person name="Tripathy S."/>
        </authorList>
    </citation>
    <scope>NUCLEOTIDE SEQUENCE</scope>
    <source>
        <strain evidence="9">VB521301</strain>
    </source>
</reference>
<evidence type="ECO:0000256" key="6">
    <source>
        <dbReference type="PIRSR" id="PIRSR000337-1"/>
    </source>
</evidence>
<dbReference type="InterPro" id="IPR016215">
    <property type="entry name" value="NTA_MOA"/>
</dbReference>
<comment type="caution">
    <text evidence="9">The sequence shown here is derived from an EMBL/GenBank/DDBJ whole genome shotgun (WGS) entry which is preliminary data.</text>
</comment>